<accession>A0ABX8BFE5</accession>
<name>A0ABX8BFE5_9ACTN</name>
<reference evidence="1 2" key="1">
    <citation type="submission" date="2021-05" db="EMBL/GenBank/DDBJ databases">
        <title>Direct Submission.</title>
        <authorList>
            <person name="Li K."/>
            <person name="Gao J."/>
        </authorList>
    </citation>
    <scope>NUCLEOTIDE SEQUENCE [LARGE SCALE GENOMIC DNA]</scope>
    <source>
        <strain evidence="1 2">Mg02</strain>
    </source>
</reference>
<gene>
    <name evidence="1" type="ORF">KGD84_21250</name>
</gene>
<keyword evidence="2" id="KW-1185">Reference proteome</keyword>
<dbReference type="Proteomes" id="UP000676079">
    <property type="component" value="Chromosome"/>
</dbReference>
<evidence type="ECO:0000313" key="1">
    <source>
        <dbReference type="EMBL" id="QUX20971.1"/>
    </source>
</evidence>
<dbReference type="RefSeq" id="WP_220562167.1">
    <property type="nucleotide sequence ID" value="NZ_CP074133.1"/>
</dbReference>
<organism evidence="1 2">
    <name type="scientific">Nocardiopsis changdeensis</name>
    <dbReference type="NCBI Taxonomy" id="2831969"/>
    <lineage>
        <taxon>Bacteria</taxon>
        <taxon>Bacillati</taxon>
        <taxon>Actinomycetota</taxon>
        <taxon>Actinomycetes</taxon>
        <taxon>Streptosporangiales</taxon>
        <taxon>Nocardiopsidaceae</taxon>
        <taxon>Nocardiopsis</taxon>
    </lineage>
</organism>
<dbReference type="EMBL" id="CP074133">
    <property type="protein sequence ID" value="QUX20971.1"/>
    <property type="molecule type" value="Genomic_DNA"/>
</dbReference>
<evidence type="ECO:0000313" key="2">
    <source>
        <dbReference type="Proteomes" id="UP000676079"/>
    </source>
</evidence>
<proteinExistence type="predicted"/>
<protein>
    <submittedName>
        <fullName evidence="1">Uncharacterized protein</fullName>
    </submittedName>
</protein>
<sequence length="141" mass="15703">MAKLDFLVRYPLFASQVLDELDPTDPRLHREEADVRAVEAPMHRHRYGPWDERYYTVVGALLGRTLLLRGSEGRARMTLRPSAHGIEVARAAAVTPAWAAISDRCRAVAEAARGMNGNRIAGLIQGRLSLNEEHDFGDLIT</sequence>